<organism evidence="2 3">
    <name type="scientific">Streptomyces enissocaesilis</name>
    <dbReference type="NCBI Taxonomy" id="332589"/>
    <lineage>
        <taxon>Bacteria</taxon>
        <taxon>Bacillati</taxon>
        <taxon>Actinomycetota</taxon>
        <taxon>Actinomycetes</taxon>
        <taxon>Kitasatosporales</taxon>
        <taxon>Streptomycetaceae</taxon>
        <taxon>Streptomyces</taxon>
        <taxon>Streptomyces rochei group</taxon>
    </lineage>
</organism>
<dbReference type="EMBL" id="BAAAUD010000047">
    <property type="protein sequence ID" value="GAA2956355.1"/>
    <property type="molecule type" value="Genomic_DNA"/>
</dbReference>
<protein>
    <submittedName>
        <fullName evidence="2">Uncharacterized protein</fullName>
    </submittedName>
</protein>
<comment type="caution">
    <text evidence="2">The sequence shown here is derived from an EMBL/GenBank/DDBJ whole genome shotgun (WGS) entry which is preliminary data.</text>
</comment>
<name>A0ABP6K0T6_9ACTN</name>
<proteinExistence type="predicted"/>
<sequence>MFNWLKPVTGSSQLAAPGRRPTAKQVTAPAPLKGASIMPATLTVVESAPVPVRDLSNMERAVALYASDMPTSYRYRRTDDQKLCDWIVQGAARLGLGELYWSAACASGYMRLWVDDEAEPGHTAAHVARFPVEKRFHLAMRMATLVTLGPVPGVNAAAMERSEQPIFETAQPMAVAA</sequence>
<evidence type="ECO:0000256" key="1">
    <source>
        <dbReference type="SAM" id="MobiDB-lite"/>
    </source>
</evidence>
<gene>
    <name evidence="2" type="ORF">GCM10010446_46820</name>
</gene>
<reference evidence="3" key="1">
    <citation type="journal article" date="2019" name="Int. J. Syst. Evol. Microbiol.">
        <title>The Global Catalogue of Microorganisms (GCM) 10K type strain sequencing project: providing services to taxonomists for standard genome sequencing and annotation.</title>
        <authorList>
            <consortium name="The Broad Institute Genomics Platform"/>
            <consortium name="The Broad Institute Genome Sequencing Center for Infectious Disease"/>
            <person name="Wu L."/>
            <person name="Ma J."/>
        </authorList>
    </citation>
    <scope>NUCLEOTIDE SEQUENCE [LARGE SCALE GENOMIC DNA]</scope>
    <source>
        <strain evidence="3">JCM 9088</strain>
    </source>
</reference>
<feature type="region of interest" description="Disordered" evidence="1">
    <location>
        <begin position="1"/>
        <end position="24"/>
    </location>
</feature>
<dbReference type="Proteomes" id="UP001500403">
    <property type="component" value="Unassembled WGS sequence"/>
</dbReference>
<evidence type="ECO:0000313" key="3">
    <source>
        <dbReference type="Proteomes" id="UP001500403"/>
    </source>
</evidence>
<accession>A0ABP6K0T6</accession>
<evidence type="ECO:0000313" key="2">
    <source>
        <dbReference type="EMBL" id="GAA2956355.1"/>
    </source>
</evidence>
<keyword evidence="3" id="KW-1185">Reference proteome</keyword>